<protein>
    <submittedName>
        <fullName evidence="1">Uncharacterized protein</fullName>
    </submittedName>
</protein>
<dbReference type="Proteomes" id="UP000054032">
    <property type="component" value="Unassembled WGS sequence"/>
</dbReference>
<accession>W6ZUT5</accession>
<proteinExistence type="predicted"/>
<keyword evidence="2" id="KW-1185">Reference proteome</keyword>
<sequence>MPTESLQHLRHRSTILSVEIGVNFIKEVKGRGIAFLDCEDESEGAERLLAAG</sequence>
<reference evidence="1 2" key="1">
    <citation type="journal article" date="2013" name="PLoS Genet.">
        <title>Comparative genome structure, secondary metabolite, and effector coding capacity across Cochliobolus pathogens.</title>
        <authorList>
            <person name="Condon B.J."/>
            <person name="Leng Y."/>
            <person name="Wu D."/>
            <person name="Bushley K.E."/>
            <person name="Ohm R.A."/>
            <person name="Otillar R."/>
            <person name="Martin J."/>
            <person name="Schackwitz W."/>
            <person name="Grimwood J."/>
            <person name="MohdZainudin N."/>
            <person name="Xue C."/>
            <person name="Wang R."/>
            <person name="Manning V.A."/>
            <person name="Dhillon B."/>
            <person name="Tu Z.J."/>
            <person name="Steffenson B.J."/>
            <person name="Salamov A."/>
            <person name="Sun H."/>
            <person name="Lowry S."/>
            <person name="LaButti K."/>
            <person name="Han J."/>
            <person name="Copeland A."/>
            <person name="Lindquist E."/>
            <person name="Barry K."/>
            <person name="Schmutz J."/>
            <person name="Baker S.E."/>
            <person name="Ciuffetti L.M."/>
            <person name="Grigoriev I.V."/>
            <person name="Zhong S."/>
            <person name="Turgeon B.G."/>
        </authorList>
    </citation>
    <scope>NUCLEOTIDE SEQUENCE [LARGE SCALE GENOMIC DNA]</scope>
    <source>
        <strain evidence="1 2">ATCC 44560</strain>
    </source>
</reference>
<evidence type="ECO:0000313" key="1">
    <source>
        <dbReference type="EMBL" id="EUC51344.1"/>
    </source>
</evidence>
<organism evidence="1 2">
    <name type="scientific">Bipolaris oryzae ATCC 44560</name>
    <dbReference type="NCBI Taxonomy" id="930090"/>
    <lineage>
        <taxon>Eukaryota</taxon>
        <taxon>Fungi</taxon>
        <taxon>Dikarya</taxon>
        <taxon>Ascomycota</taxon>
        <taxon>Pezizomycotina</taxon>
        <taxon>Dothideomycetes</taxon>
        <taxon>Pleosporomycetidae</taxon>
        <taxon>Pleosporales</taxon>
        <taxon>Pleosporineae</taxon>
        <taxon>Pleosporaceae</taxon>
        <taxon>Bipolaris</taxon>
    </lineage>
</organism>
<evidence type="ECO:0000313" key="2">
    <source>
        <dbReference type="Proteomes" id="UP000054032"/>
    </source>
</evidence>
<dbReference type="RefSeq" id="XP_007682235.1">
    <property type="nucleotide sequence ID" value="XM_007684045.1"/>
</dbReference>
<dbReference type="AlphaFoldDB" id="W6ZUT5"/>
<dbReference type="HOGENOM" id="CLU_3086881_0_0_1"/>
<dbReference type="OrthoDB" id="10610624at2759"/>
<gene>
    <name evidence="1" type="ORF">COCMIDRAFT_79366</name>
</gene>
<dbReference type="EMBL" id="KI963918">
    <property type="protein sequence ID" value="EUC51344.1"/>
    <property type="molecule type" value="Genomic_DNA"/>
</dbReference>
<name>W6ZUT5_COCMI</name>
<dbReference type="KEGG" id="bor:COCMIDRAFT_79366"/>
<dbReference type="GeneID" id="19125463"/>